<evidence type="ECO:0000256" key="3">
    <source>
        <dbReference type="ARBA" id="ARBA00022741"/>
    </source>
</evidence>
<keyword evidence="9" id="KW-1185">Reference proteome</keyword>
<keyword evidence="2" id="KW-0808">Transferase</keyword>
<evidence type="ECO:0000256" key="2">
    <source>
        <dbReference type="ARBA" id="ARBA00022679"/>
    </source>
</evidence>
<feature type="domain" description="Protein kinase" evidence="7">
    <location>
        <begin position="35"/>
        <end position="311"/>
    </location>
</feature>
<protein>
    <submittedName>
        <fullName evidence="8">Testis-specific serine/threonine-protein kinase 5</fullName>
    </submittedName>
</protein>
<evidence type="ECO:0000313" key="9">
    <source>
        <dbReference type="Proteomes" id="UP001249851"/>
    </source>
</evidence>
<dbReference type="EMBL" id="JARQWQ010000001">
    <property type="protein sequence ID" value="KAK2574581.1"/>
    <property type="molecule type" value="Genomic_DNA"/>
</dbReference>
<accession>A0AAD9R8R2</accession>
<dbReference type="GO" id="GO:0000226">
    <property type="term" value="P:microtubule cytoskeleton organization"/>
    <property type="evidence" value="ECO:0007669"/>
    <property type="project" value="TreeGrafter"/>
</dbReference>
<dbReference type="PANTHER" id="PTHR24346">
    <property type="entry name" value="MAP/MICROTUBULE AFFINITY-REGULATING KINASE"/>
    <property type="match status" value="1"/>
</dbReference>
<dbReference type="Proteomes" id="UP001249851">
    <property type="component" value="Unassembled WGS sequence"/>
</dbReference>
<keyword evidence="5" id="KW-0067">ATP-binding</keyword>
<evidence type="ECO:0000256" key="5">
    <source>
        <dbReference type="ARBA" id="ARBA00022840"/>
    </source>
</evidence>
<feature type="region of interest" description="Disordered" evidence="6">
    <location>
        <begin position="416"/>
        <end position="452"/>
    </location>
</feature>
<dbReference type="Pfam" id="PF00069">
    <property type="entry name" value="Pkinase"/>
    <property type="match status" value="1"/>
</dbReference>
<dbReference type="GO" id="GO:0035556">
    <property type="term" value="P:intracellular signal transduction"/>
    <property type="evidence" value="ECO:0007669"/>
    <property type="project" value="TreeGrafter"/>
</dbReference>
<dbReference type="PROSITE" id="PS00108">
    <property type="entry name" value="PROTEIN_KINASE_ST"/>
    <property type="match status" value="1"/>
</dbReference>
<dbReference type="PROSITE" id="PS50011">
    <property type="entry name" value="PROTEIN_KINASE_DOM"/>
    <property type="match status" value="1"/>
</dbReference>
<feature type="compositionally biased region" description="Low complexity" evidence="6">
    <location>
        <begin position="420"/>
        <end position="444"/>
    </location>
</feature>
<keyword evidence="1" id="KW-0723">Serine/threonine-protein kinase</keyword>
<feature type="region of interest" description="Disordered" evidence="6">
    <location>
        <begin position="347"/>
        <end position="394"/>
    </location>
</feature>
<evidence type="ECO:0000259" key="7">
    <source>
        <dbReference type="PROSITE" id="PS50011"/>
    </source>
</evidence>
<keyword evidence="4 8" id="KW-0418">Kinase</keyword>
<evidence type="ECO:0000256" key="6">
    <source>
        <dbReference type="SAM" id="MobiDB-lite"/>
    </source>
</evidence>
<dbReference type="GO" id="GO:0005524">
    <property type="term" value="F:ATP binding"/>
    <property type="evidence" value="ECO:0007669"/>
    <property type="project" value="UniProtKB-KW"/>
</dbReference>
<organism evidence="8 9">
    <name type="scientific">Acropora cervicornis</name>
    <name type="common">Staghorn coral</name>
    <dbReference type="NCBI Taxonomy" id="6130"/>
    <lineage>
        <taxon>Eukaryota</taxon>
        <taxon>Metazoa</taxon>
        <taxon>Cnidaria</taxon>
        <taxon>Anthozoa</taxon>
        <taxon>Hexacorallia</taxon>
        <taxon>Scleractinia</taxon>
        <taxon>Astrocoeniina</taxon>
        <taxon>Acroporidae</taxon>
        <taxon>Acropora</taxon>
    </lineage>
</organism>
<dbReference type="Gene3D" id="1.10.510.10">
    <property type="entry name" value="Transferase(Phosphotransferase) domain 1"/>
    <property type="match status" value="1"/>
</dbReference>
<sequence length="702" mass="78537">MTTYPAMSLLREAGFVSISSSMTIEELDCEKQGYKLTKTVLGSGAYAKVKLAYVTENKLEKEKRLSNDLAEKGHNMVAIKIICKKRAPTDYLSKFMPREIDSLNATCRHRNVIQLYETFHSDKKVYLVMEFASRGDLLDYINSRSRRGIGIGEALAKTFFRQLVEGVSHCHRRNVVHRDLKCENILLDADNIVKVSDFGFATRYPNNKCKLLSTFCGSYAYAAPEILMAHHYDGKCADIWSMGIILYAMVCGRLPFNDSNLNSLISQTKGKLAFPTRNFCSQECQHMIRSILTWDPRKRITMAEIFDHVWLSGDSTKASSVRPQSKMDGKRINPLLIQKEIEQALEEKRLPMPVSSPLPLKPADKNSPARTPVPKKGWASGTTPEPHTTIKHLYKREGYRLPAKSPAVMEPIEIDSPRLESPFGGTSEPPSSSTPCPRSFTPTCQPKGPKKKELPIKVAEIQTKAGYQCKPMDFSRETFVVMKKAREGTQRTSQTRNGVRDSTNKIWNYVTNLPSSGRESVNSTGLEVTVSPVTKTKKSSVTSNLPTMPLNLNAVTPTTPNKTAISCRQLKLFSTTRNLRSRQAKPIRSPQTRTNAVQDNANGTEDSRQDTSRIHKPYLASLAIHNSEKTAALRISSTLENMKRYPFVAGKSNVSPGSEIGSIAKPVLKCGLTKGSTVPENKDRKQVTFNHQSRQSERKRRA</sequence>
<keyword evidence="3" id="KW-0547">Nucleotide-binding</keyword>
<gene>
    <name evidence="8" type="ORF">P5673_000769</name>
</gene>
<evidence type="ECO:0000313" key="8">
    <source>
        <dbReference type="EMBL" id="KAK2574581.1"/>
    </source>
</evidence>
<dbReference type="SMART" id="SM00220">
    <property type="entry name" value="S_TKc"/>
    <property type="match status" value="1"/>
</dbReference>
<reference evidence="8" key="2">
    <citation type="journal article" date="2023" name="Science">
        <title>Genomic signatures of disease resistance in endangered staghorn corals.</title>
        <authorList>
            <person name="Vollmer S.V."/>
            <person name="Selwyn J.D."/>
            <person name="Despard B.A."/>
            <person name="Roesel C.L."/>
        </authorList>
    </citation>
    <scope>NUCLEOTIDE SEQUENCE</scope>
    <source>
        <strain evidence="8">K2</strain>
    </source>
</reference>
<feature type="compositionally biased region" description="Polar residues" evidence="6">
    <location>
        <begin position="589"/>
        <end position="604"/>
    </location>
</feature>
<name>A0AAD9R8R2_ACRCE</name>
<dbReference type="GO" id="GO:0005737">
    <property type="term" value="C:cytoplasm"/>
    <property type="evidence" value="ECO:0007669"/>
    <property type="project" value="TreeGrafter"/>
</dbReference>
<evidence type="ECO:0000256" key="1">
    <source>
        <dbReference type="ARBA" id="ARBA00022527"/>
    </source>
</evidence>
<evidence type="ECO:0000256" key="4">
    <source>
        <dbReference type="ARBA" id="ARBA00022777"/>
    </source>
</evidence>
<dbReference type="FunFam" id="1.10.510.10:FF:000944">
    <property type="entry name" value="Testis-specific serine/threonine-protein kinase 5"/>
    <property type="match status" value="1"/>
</dbReference>
<dbReference type="InterPro" id="IPR008271">
    <property type="entry name" value="Ser/Thr_kinase_AS"/>
</dbReference>
<dbReference type="InterPro" id="IPR011009">
    <property type="entry name" value="Kinase-like_dom_sf"/>
</dbReference>
<comment type="caution">
    <text evidence="8">The sequence shown here is derived from an EMBL/GenBank/DDBJ whole genome shotgun (WGS) entry which is preliminary data.</text>
</comment>
<proteinExistence type="predicted"/>
<dbReference type="SUPFAM" id="SSF56112">
    <property type="entry name" value="Protein kinase-like (PK-like)"/>
    <property type="match status" value="1"/>
</dbReference>
<dbReference type="GO" id="GO:0050321">
    <property type="term" value="F:tau-protein kinase activity"/>
    <property type="evidence" value="ECO:0007669"/>
    <property type="project" value="TreeGrafter"/>
</dbReference>
<dbReference type="PANTHER" id="PTHR24346:SF82">
    <property type="entry name" value="KP78A-RELATED"/>
    <property type="match status" value="1"/>
</dbReference>
<feature type="region of interest" description="Disordered" evidence="6">
    <location>
        <begin position="673"/>
        <end position="702"/>
    </location>
</feature>
<feature type="region of interest" description="Disordered" evidence="6">
    <location>
        <begin position="580"/>
        <end position="613"/>
    </location>
</feature>
<reference evidence="8" key="1">
    <citation type="journal article" date="2023" name="G3 (Bethesda)">
        <title>Whole genome assembly and annotation of the endangered Caribbean coral Acropora cervicornis.</title>
        <authorList>
            <person name="Selwyn J.D."/>
            <person name="Vollmer S.V."/>
        </authorList>
    </citation>
    <scope>NUCLEOTIDE SEQUENCE</scope>
    <source>
        <strain evidence="8">K2</strain>
    </source>
</reference>
<dbReference type="InterPro" id="IPR000719">
    <property type="entry name" value="Prot_kinase_dom"/>
</dbReference>
<dbReference type="AlphaFoldDB" id="A0AAD9R8R2"/>